<feature type="domain" description="DUF4246" evidence="1">
    <location>
        <begin position="220"/>
        <end position="673"/>
    </location>
</feature>
<dbReference type="RefSeq" id="XP_060346310.1">
    <property type="nucleotide sequence ID" value="XM_060494128.1"/>
</dbReference>
<evidence type="ECO:0008006" key="5">
    <source>
        <dbReference type="Google" id="ProtNLM"/>
    </source>
</evidence>
<dbReference type="GeneID" id="85378027"/>
<sequence length="761" mass="87028">EPTLLPKSFTIYTQNFRGSYYFTDCAATASHQASSLQHDPFFHIPVYAMATQAFSSPVPLTSDEEEFMKHEHERVKLTDNQQKAFDTWAGPKDPDVSDAKYWIEKNTELDFNAFSFNPVTITDAFQLTLKQLVVERPGAGLNLGHMPSLKGRFPVLFLGEWEAVTLLVRECCMMRVINELSDKPRWWLKVKDDSIATKWKSEALTIDWASYIENAHFTPSMADACISELRKKAEVYEQTGLMPVYDYCTAIIKSDSILTPEFAKCIRDAVKPLEDVPSDCKDWHPNSNDQVLDLVHPSLWPLVYGSSKVLHDRTIGVDDALDYCDMGTTIRQPTKAEATLSPATSWRSTSRNKVLSREFQWLPCDVDLDRITGKAKIASYINNLHPVEQAHLYPIIEKLIEKSLPAWDLIYNWEDKFAIQRLVTSNVQKPMCPCPEICGRRRACRPQARPLAEGEVPRNRKDLGRNARDKAWFRETHGPALPDADPEAKDYVKFAASDIRSSGFFGCKDRCQVIVKLANIHLTPENPEYKGGSWHTEGLLNEHIVSTALYYYDCENITDCTLNFRTCANREDLDDSGSRTSLDYEQYDWWSIKQAFAIEPRGHTFQNVGSVQTKGGRALFFPNLLQHQVSPFKLADPSKPGHRKIVALFLVDPAIPIISTSNVPPQQKHWWPAEPKTGPLPAPSSDDQGSIQWETAQEEWVDSEDAWLKARESWEQSLSRDKWPIGMEQAKELRKELMAERTWMKEKEANWLKTEWNFCEH</sequence>
<gene>
    <name evidence="3" type="ORF">CPAR01_09864</name>
</gene>
<proteinExistence type="predicted"/>
<feature type="domain" description="DUF4246" evidence="2">
    <location>
        <begin position="137"/>
        <end position="202"/>
    </location>
</feature>
<dbReference type="PANTHER" id="PTHR33119">
    <property type="entry name" value="IFI3P"/>
    <property type="match status" value="1"/>
</dbReference>
<organism evidence="3 4">
    <name type="scientific">Colletotrichum paranaense</name>
    <dbReference type="NCBI Taxonomy" id="1914294"/>
    <lineage>
        <taxon>Eukaryota</taxon>
        <taxon>Fungi</taxon>
        <taxon>Dikarya</taxon>
        <taxon>Ascomycota</taxon>
        <taxon>Pezizomycotina</taxon>
        <taxon>Sordariomycetes</taxon>
        <taxon>Hypocreomycetidae</taxon>
        <taxon>Glomerellales</taxon>
        <taxon>Glomerellaceae</taxon>
        <taxon>Colletotrichum</taxon>
        <taxon>Colletotrichum acutatum species complex</taxon>
    </lineage>
</organism>
<protein>
    <recommendedName>
        <fullName evidence="5">Duf1665 domain containing protein</fullName>
    </recommendedName>
</protein>
<evidence type="ECO:0000259" key="1">
    <source>
        <dbReference type="Pfam" id="PF14033"/>
    </source>
</evidence>
<dbReference type="Pfam" id="PF14033">
    <property type="entry name" value="DUF4246"/>
    <property type="match status" value="1"/>
</dbReference>
<dbReference type="InterPro" id="IPR049192">
    <property type="entry name" value="DUF4246_C"/>
</dbReference>
<dbReference type="Pfam" id="PF21666">
    <property type="entry name" value="DUF4246_N"/>
    <property type="match status" value="1"/>
</dbReference>
<accession>A0ABQ9SCC1</accession>
<evidence type="ECO:0000313" key="4">
    <source>
        <dbReference type="Proteomes" id="UP001241169"/>
    </source>
</evidence>
<evidence type="ECO:0000313" key="3">
    <source>
        <dbReference type="EMBL" id="KAK1533156.1"/>
    </source>
</evidence>
<dbReference type="PANTHER" id="PTHR33119:SF1">
    <property type="entry name" value="FE2OG DIOXYGENASE DOMAIN-CONTAINING PROTEIN"/>
    <property type="match status" value="1"/>
</dbReference>
<name>A0ABQ9SCC1_9PEZI</name>
<dbReference type="EMBL" id="MOPA01000008">
    <property type="protein sequence ID" value="KAK1533156.1"/>
    <property type="molecule type" value="Genomic_DNA"/>
</dbReference>
<comment type="caution">
    <text evidence="3">The sequence shown here is derived from an EMBL/GenBank/DDBJ whole genome shotgun (WGS) entry which is preliminary data.</text>
</comment>
<keyword evidence="4" id="KW-1185">Reference proteome</keyword>
<evidence type="ECO:0000259" key="2">
    <source>
        <dbReference type="Pfam" id="PF21666"/>
    </source>
</evidence>
<feature type="non-terminal residue" evidence="3">
    <location>
        <position position="1"/>
    </location>
</feature>
<dbReference type="InterPro" id="IPR025340">
    <property type="entry name" value="DUF4246"/>
</dbReference>
<reference evidence="3 4" key="1">
    <citation type="submission" date="2016-10" db="EMBL/GenBank/DDBJ databases">
        <title>The genome sequence of Colletotrichum fioriniae PJ7.</title>
        <authorList>
            <person name="Baroncelli R."/>
        </authorList>
    </citation>
    <scope>NUCLEOTIDE SEQUENCE [LARGE SCALE GENOMIC DNA]</scope>
    <source>
        <strain evidence="3 4">IMI 384185</strain>
    </source>
</reference>
<dbReference type="InterPro" id="IPR049207">
    <property type="entry name" value="DUF4246_N"/>
</dbReference>
<dbReference type="Proteomes" id="UP001241169">
    <property type="component" value="Unassembled WGS sequence"/>
</dbReference>